<evidence type="ECO:0000256" key="1">
    <source>
        <dbReference type="PIRSR" id="PIRSR601310-1"/>
    </source>
</evidence>
<proteinExistence type="predicted"/>
<dbReference type="PRINTS" id="PR00332">
    <property type="entry name" value="HISTRIAD"/>
</dbReference>
<gene>
    <name evidence="5" type="ORF">SAMN05421870_101827</name>
</gene>
<evidence type="ECO:0000256" key="2">
    <source>
        <dbReference type="PIRSR" id="PIRSR601310-3"/>
    </source>
</evidence>
<feature type="domain" description="HIT" evidence="4">
    <location>
        <begin position="12"/>
        <end position="127"/>
    </location>
</feature>
<feature type="short sequence motif" description="Histidine triad motif" evidence="2 3">
    <location>
        <begin position="111"/>
        <end position="115"/>
    </location>
</feature>
<dbReference type="PANTHER" id="PTHR23089">
    <property type="entry name" value="HISTIDINE TRIAD HIT PROTEIN"/>
    <property type="match status" value="1"/>
</dbReference>
<evidence type="ECO:0000313" key="6">
    <source>
        <dbReference type="Proteomes" id="UP000182841"/>
    </source>
</evidence>
<dbReference type="InterPro" id="IPR036265">
    <property type="entry name" value="HIT-like_sf"/>
</dbReference>
<dbReference type="RefSeq" id="WP_074998670.1">
    <property type="nucleotide sequence ID" value="NZ_CBDQZE010000012.1"/>
</dbReference>
<dbReference type="CDD" id="cd01276">
    <property type="entry name" value="PKCI_related"/>
    <property type="match status" value="1"/>
</dbReference>
<dbReference type="GO" id="GO:0003824">
    <property type="term" value="F:catalytic activity"/>
    <property type="evidence" value="ECO:0007669"/>
    <property type="project" value="InterPro"/>
</dbReference>
<dbReference type="Proteomes" id="UP000182841">
    <property type="component" value="Unassembled WGS sequence"/>
</dbReference>
<dbReference type="Gene3D" id="3.30.428.10">
    <property type="entry name" value="HIT-like"/>
    <property type="match status" value="1"/>
</dbReference>
<dbReference type="Pfam" id="PF01230">
    <property type="entry name" value="HIT"/>
    <property type="match status" value="1"/>
</dbReference>
<dbReference type="InterPro" id="IPR011146">
    <property type="entry name" value="HIT-like"/>
</dbReference>
<keyword evidence="6" id="KW-1185">Reference proteome</keyword>
<dbReference type="STRING" id="943816.AN217_08085"/>
<evidence type="ECO:0000313" key="5">
    <source>
        <dbReference type="EMBL" id="SER41901.1"/>
    </source>
</evidence>
<dbReference type="InterPro" id="IPR001310">
    <property type="entry name" value="Histidine_triad_HIT"/>
</dbReference>
<accession>A0A1H9P1A1</accession>
<feature type="active site" description="Tele-AMP-histidine intermediate" evidence="1">
    <location>
        <position position="113"/>
    </location>
</feature>
<evidence type="ECO:0000259" key="4">
    <source>
        <dbReference type="PROSITE" id="PS51084"/>
    </source>
</evidence>
<dbReference type="OrthoDB" id="9784774at2"/>
<evidence type="ECO:0000256" key="3">
    <source>
        <dbReference type="PROSITE-ProRule" id="PRU00464"/>
    </source>
</evidence>
<organism evidence="5 6">
    <name type="scientific">Streptomyces qinglanensis</name>
    <dbReference type="NCBI Taxonomy" id="943816"/>
    <lineage>
        <taxon>Bacteria</taxon>
        <taxon>Bacillati</taxon>
        <taxon>Actinomycetota</taxon>
        <taxon>Actinomycetes</taxon>
        <taxon>Kitasatosporales</taxon>
        <taxon>Streptomycetaceae</taxon>
        <taxon>Streptomyces</taxon>
    </lineage>
</organism>
<protein>
    <submittedName>
        <fullName evidence="5">Histidine triad (HIT) family protein</fullName>
    </submittedName>
</protein>
<dbReference type="AlphaFoldDB" id="A0A1H9P1A1"/>
<name>A0A1H9P1A1_9ACTN</name>
<dbReference type="PROSITE" id="PS51084">
    <property type="entry name" value="HIT_2"/>
    <property type="match status" value="1"/>
</dbReference>
<dbReference type="EMBL" id="FOGO01000001">
    <property type="protein sequence ID" value="SER41901.1"/>
    <property type="molecule type" value="Genomic_DNA"/>
</dbReference>
<reference evidence="6" key="1">
    <citation type="submission" date="2016-10" db="EMBL/GenBank/DDBJ databases">
        <authorList>
            <person name="Varghese N."/>
            <person name="Submissions S."/>
        </authorList>
    </citation>
    <scope>NUCLEOTIDE SEQUENCE [LARGE SCALE GENOMIC DNA]</scope>
    <source>
        <strain evidence="6">CGMCC 4.6825</strain>
    </source>
</reference>
<dbReference type="SUPFAM" id="SSF54197">
    <property type="entry name" value="HIT-like"/>
    <property type="match status" value="1"/>
</dbReference>
<sequence length="127" mass="13148">MASNGEPQQDCLFCKIVAGEVPATLVRETDTTVAFRDINPQAPTHVLVIPKAHYPDAASLAAASPELIADVVREAGEVAALERIAVPDGGPGTGYRVVFNTGSGAGQTVFHAHAHVLGGRGLEWPPG</sequence>